<dbReference type="GO" id="GO:0044715">
    <property type="term" value="F:8-oxo-dGDP phosphatase activity"/>
    <property type="evidence" value="ECO:0007669"/>
    <property type="project" value="UniProtKB-ARBA"/>
</dbReference>
<sequence length="377" mass="42150">MGKSNLELIVECDNFPYYEDDRAAYTENLNNYHAFKVSGYSATLGYILNAVVEKFPWPKNSWNIDSNARTVTLVTPPNADPALRSSLVAEAINEAVKQDKFEILRGWRNEKYPVYGPGGEFLLDMERCASPLFGIVSYGAHMTGYTRDESGYKIWVPRRSKTKQTYPGLLDNTVAGGMCTDEIPFECIVREAMEEASLPEDKVRATIAARGCVTYSHVRDARAGGETGLIQPEVEYVYDIELDAETIPKPCDGEVEEFKLLSIPEIREALANGEFKPNCATIMIDFFIRHGILTAENEPDFLSITAGLHRRLEYPTASHFFKRFEMAAIRPTASRLEWILREIFLHGNTGSLNPCDPARVSVVTSVVPSSSWTTSCG</sequence>
<dbReference type="Gene3D" id="3.90.79.10">
    <property type="entry name" value="Nucleoside Triphosphate Pyrophosphohydrolase"/>
    <property type="match status" value="1"/>
</dbReference>
<dbReference type="FunFam" id="3.90.79.10:FF:000019">
    <property type="entry name" value="Thiamin pyrophosphokinase, putative"/>
    <property type="match status" value="1"/>
</dbReference>
<dbReference type="PROSITE" id="PS51462">
    <property type="entry name" value="NUDIX"/>
    <property type="match status" value="1"/>
</dbReference>
<accession>A0A9W4IRI6</accession>
<evidence type="ECO:0000259" key="1">
    <source>
        <dbReference type="PROSITE" id="PS51462"/>
    </source>
</evidence>
<dbReference type="PANTHER" id="PTHR13622:SF8">
    <property type="entry name" value="THIAMIN PYROPHOSPHOKINASE 1"/>
    <property type="match status" value="1"/>
</dbReference>
<dbReference type="InterPro" id="IPR000086">
    <property type="entry name" value="NUDIX_hydrolase_dom"/>
</dbReference>
<protein>
    <recommendedName>
        <fullName evidence="1">Nudix hydrolase domain-containing protein</fullName>
    </recommendedName>
</protein>
<dbReference type="AlphaFoldDB" id="A0A9W4IRI6"/>
<reference evidence="2" key="1">
    <citation type="submission" date="2021-07" db="EMBL/GenBank/DDBJ databases">
        <authorList>
            <person name="Branca A.L. A."/>
        </authorList>
    </citation>
    <scope>NUCLEOTIDE SEQUENCE</scope>
</reference>
<dbReference type="InterPro" id="IPR031804">
    <property type="entry name" value="DUF4743"/>
</dbReference>
<dbReference type="SUPFAM" id="SSF55811">
    <property type="entry name" value="Nudix"/>
    <property type="match status" value="1"/>
</dbReference>
<comment type="caution">
    <text evidence="2">The sequence shown here is derived from an EMBL/GenBank/DDBJ whole genome shotgun (WGS) entry which is preliminary data.</text>
</comment>
<evidence type="ECO:0000313" key="2">
    <source>
        <dbReference type="EMBL" id="CAG8332829.1"/>
    </source>
</evidence>
<dbReference type="CDD" id="cd03676">
    <property type="entry name" value="NUDIX_Tnr3_like"/>
    <property type="match status" value="1"/>
</dbReference>
<organism evidence="2 3">
    <name type="scientific">Penicillium salamii</name>
    <dbReference type="NCBI Taxonomy" id="1612424"/>
    <lineage>
        <taxon>Eukaryota</taxon>
        <taxon>Fungi</taxon>
        <taxon>Dikarya</taxon>
        <taxon>Ascomycota</taxon>
        <taxon>Pezizomycotina</taxon>
        <taxon>Eurotiomycetes</taxon>
        <taxon>Eurotiomycetidae</taxon>
        <taxon>Eurotiales</taxon>
        <taxon>Aspergillaceae</taxon>
        <taxon>Penicillium</taxon>
    </lineage>
</organism>
<dbReference type="InterPro" id="IPR015797">
    <property type="entry name" value="NUDIX_hydrolase-like_dom_sf"/>
</dbReference>
<dbReference type="OrthoDB" id="29558at2759"/>
<name>A0A9W4IRI6_9EURO</name>
<dbReference type="Proteomes" id="UP001152592">
    <property type="component" value="Unassembled WGS sequence"/>
</dbReference>
<dbReference type="PANTHER" id="PTHR13622">
    <property type="entry name" value="THIAMIN PYROPHOSPHOKINASE"/>
    <property type="match status" value="1"/>
</dbReference>
<feature type="domain" description="Nudix hydrolase" evidence="1">
    <location>
        <begin position="137"/>
        <end position="283"/>
    </location>
</feature>
<dbReference type="Pfam" id="PF00293">
    <property type="entry name" value="NUDIX"/>
    <property type="match status" value="1"/>
</dbReference>
<dbReference type="EMBL" id="CAJVPD010000111">
    <property type="protein sequence ID" value="CAG8332829.1"/>
    <property type="molecule type" value="Genomic_DNA"/>
</dbReference>
<gene>
    <name evidence="2" type="ORF">PSALAMII_LOCUS2596</name>
</gene>
<proteinExistence type="predicted"/>
<dbReference type="Pfam" id="PF15916">
    <property type="entry name" value="DUF4743"/>
    <property type="match status" value="1"/>
</dbReference>
<evidence type="ECO:0000313" key="3">
    <source>
        <dbReference type="Proteomes" id="UP001152592"/>
    </source>
</evidence>